<evidence type="ECO:0000256" key="10">
    <source>
        <dbReference type="ARBA" id="ARBA00022723"/>
    </source>
</evidence>
<dbReference type="GO" id="GO:0005856">
    <property type="term" value="C:cytoskeleton"/>
    <property type="evidence" value="ECO:0007669"/>
    <property type="project" value="UniProtKB-SubCell"/>
</dbReference>
<dbReference type="GO" id="GO:0005634">
    <property type="term" value="C:nucleus"/>
    <property type="evidence" value="ECO:0007669"/>
    <property type="project" value="UniProtKB-SubCell"/>
</dbReference>
<dbReference type="GO" id="GO:0043565">
    <property type="term" value="F:sequence-specific DNA binding"/>
    <property type="evidence" value="ECO:0007669"/>
    <property type="project" value="InterPro"/>
</dbReference>
<dbReference type="SUPFAM" id="SSF56112">
    <property type="entry name" value="Protein kinase-like (PK-like)"/>
    <property type="match status" value="1"/>
</dbReference>
<dbReference type="GO" id="GO:0005524">
    <property type="term" value="F:ATP binding"/>
    <property type="evidence" value="ECO:0007669"/>
    <property type="project" value="UniProtKB-UniRule"/>
</dbReference>
<keyword evidence="14" id="KW-0460">Magnesium</keyword>
<comment type="cofactor">
    <cofactor evidence="1">
        <name>Mg(2+)</name>
        <dbReference type="ChEBI" id="CHEBI:18420"/>
    </cofactor>
</comment>
<feature type="binding site" evidence="22">
    <location>
        <position position="579"/>
    </location>
    <ligand>
        <name>ATP</name>
        <dbReference type="ChEBI" id="CHEBI:30616"/>
    </ligand>
</feature>
<dbReference type="InterPro" id="IPR008271">
    <property type="entry name" value="Ser/Thr_kinase_AS"/>
</dbReference>
<comment type="catalytic activity">
    <reaction evidence="20">
        <text>L-seryl-[protein] + ATP = O-phospho-L-seryl-[protein] + ADP + H(+)</text>
        <dbReference type="Rhea" id="RHEA:17989"/>
        <dbReference type="Rhea" id="RHEA-COMP:9863"/>
        <dbReference type="Rhea" id="RHEA-COMP:11604"/>
        <dbReference type="ChEBI" id="CHEBI:15378"/>
        <dbReference type="ChEBI" id="CHEBI:29999"/>
        <dbReference type="ChEBI" id="CHEBI:30616"/>
        <dbReference type="ChEBI" id="CHEBI:83421"/>
        <dbReference type="ChEBI" id="CHEBI:456216"/>
        <dbReference type="EC" id="2.7.11.22"/>
    </reaction>
</comment>
<evidence type="ECO:0000256" key="9">
    <source>
        <dbReference type="ARBA" id="ARBA00022679"/>
    </source>
</evidence>
<keyword evidence="9" id="KW-0808">Transferase</keyword>
<comment type="catalytic activity">
    <reaction evidence="21">
        <text>L-seryl-[protein] + ATP = O-phospho-L-seryl-[protein] + ADP + H(+)</text>
        <dbReference type="Rhea" id="RHEA:17989"/>
        <dbReference type="Rhea" id="RHEA-COMP:9863"/>
        <dbReference type="Rhea" id="RHEA-COMP:11604"/>
        <dbReference type="ChEBI" id="CHEBI:15378"/>
        <dbReference type="ChEBI" id="CHEBI:29999"/>
        <dbReference type="ChEBI" id="CHEBI:30616"/>
        <dbReference type="ChEBI" id="CHEBI:83421"/>
        <dbReference type="ChEBI" id="CHEBI:456216"/>
        <dbReference type="EC" id="2.7.11.1"/>
    </reaction>
</comment>
<dbReference type="GO" id="GO:0004693">
    <property type="term" value="F:cyclin-dependent protein serine/threonine kinase activity"/>
    <property type="evidence" value="ECO:0007669"/>
    <property type="project" value="UniProtKB-EC"/>
</dbReference>
<evidence type="ECO:0000256" key="15">
    <source>
        <dbReference type="ARBA" id="ARBA00023212"/>
    </source>
</evidence>
<keyword evidence="6" id="KW-0963">Cytoplasm</keyword>
<keyword evidence="26" id="KW-1185">Reference proteome</keyword>
<dbReference type="Proteomes" id="UP001055439">
    <property type="component" value="Chromosome 1"/>
</dbReference>
<evidence type="ECO:0000256" key="3">
    <source>
        <dbReference type="ARBA" id="ARBA00004138"/>
    </source>
</evidence>
<evidence type="ECO:0000256" key="13">
    <source>
        <dbReference type="ARBA" id="ARBA00022840"/>
    </source>
</evidence>
<name>A0A9E7EEA1_9LILI</name>
<feature type="region of interest" description="Disordered" evidence="23">
    <location>
        <begin position="452"/>
        <end position="472"/>
    </location>
</feature>
<dbReference type="Gene3D" id="3.30.200.20">
    <property type="entry name" value="Phosphorylase Kinase, domain 1"/>
    <property type="match status" value="1"/>
</dbReference>
<keyword evidence="12" id="KW-0418">Kinase</keyword>
<dbReference type="EMBL" id="CP097502">
    <property type="protein sequence ID" value="URD75353.1"/>
    <property type="molecule type" value="Genomic_DNA"/>
</dbReference>
<evidence type="ECO:0000256" key="8">
    <source>
        <dbReference type="ARBA" id="ARBA00022553"/>
    </source>
</evidence>
<dbReference type="Pfam" id="PF00069">
    <property type="entry name" value="Pkinase"/>
    <property type="match status" value="1"/>
</dbReference>
<evidence type="ECO:0000259" key="24">
    <source>
        <dbReference type="PROSITE" id="PS50011"/>
    </source>
</evidence>
<dbReference type="PROSITE" id="PS00108">
    <property type="entry name" value="PROTEIN_KINASE_ST"/>
    <property type="match status" value="1"/>
</dbReference>
<evidence type="ECO:0000256" key="4">
    <source>
        <dbReference type="ARBA" id="ARBA00004245"/>
    </source>
</evidence>
<feature type="region of interest" description="Disordered" evidence="23">
    <location>
        <begin position="369"/>
        <end position="410"/>
    </location>
</feature>
<keyword evidence="8" id="KW-0597">Phosphoprotein</keyword>
<evidence type="ECO:0000256" key="22">
    <source>
        <dbReference type="PROSITE-ProRule" id="PRU10141"/>
    </source>
</evidence>
<dbReference type="InterPro" id="IPR017441">
    <property type="entry name" value="Protein_kinase_ATP_BS"/>
</dbReference>
<evidence type="ECO:0000256" key="5">
    <source>
        <dbReference type="ARBA" id="ARBA00006485"/>
    </source>
</evidence>
<evidence type="ECO:0000256" key="1">
    <source>
        <dbReference type="ARBA" id="ARBA00001946"/>
    </source>
</evidence>
<dbReference type="PANTHER" id="PTHR36890">
    <property type="entry name" value="PROTEIN CYCLOPS"/>
    <property type="match status" value="1"/>
</dbReference>
<comment type="subcellular location">
    <subcellularLocation>
        <location evidence="3">Cell projection</location>
        <location evidence="3">Cilium</location>
    </subcellularLocation>
    <subcellularLocation>
        <location evidence="4">Cytoplasm</location>
        <location evidence="4">Cytoskeleton</location>
    </subcellularLocation>
    <subcellularLocation>
        <location evidence="2">Nucleus</location>
    </subcellularLocation>
</comment>
<dbReference type="PROSITE" id="PS00107">
    <property type="entry name" value="PROTEIN_KINASE_ATP"/>
    <property type="match status" value="1"/>
</dbReference>
<keyword evidence="17" id="KW-0966">Cell projection</keyword>
<comment type="similarity">
    <text evidence="5">Belongs to the protein kinase superfamily. CMGC Ser/Thr protein kinase family. CDC2/CDKX subfamily.</text>
</comment>
<comment type="catalytic activity">
    <reaction evidence="18">
        <text>L-threonyl-[protein] + ATP = O-phospho-L-threonyl-[protein] + ADP + H(+)</text>
        <dbReference type="Rhea" id="RHEA:46608"/>
        <dbReference type="Rhea" id="RHEA-COMP:11060"/>
        <dbReference type="Rhea" id="RHEA-COMP:11605"/>
        <dbReference type="ChEBI" id="CHEBI:15378"/>
        <dbReference type="ChEBI" id="CHEBI:30013"/>
        <dbReference type="ChEBI" id="CHEBI:30616"/>
        <dbReference type="ChEBI" id="CHEBI:61977"/>
        <dbReference type="ChEBI" id="CHEBI:456216"/>
        <dbReference type="EC" id="2.7.11.22"/>
    </reaction>
</comment>
<evidence type="ECO:0000256" key="18">
    <source>
        <dbReference type="ARBA" id="ARBA00047811"/>
    </source>
</evidence>
<evidence type="ECO:0000256" key="6">
    <source>
        <dbReference type="ARBA" id="ARBA00022490"/>
    </source>
</evidence>
<evidence type="ECO:0000256" key="12">
    <source>
        <dbReference type="ARBA" id="ARBA00022777"/>
    </source>
</evidence>
<evidence type="ECO:0000313" key="26">
    <source>
        <dbReference type="Proteomes" id="UP001055439"/>
    </source>
</evidence>
<evidence type="ECO:0000256" key="19">
    <source>
        <dbReference type="ARBA" id="ARBA00047899"/>
    </source>
</evidence>
<evidence type="ECO:0000256" key="21">
    <source>
        <dbReference type="ARBA" id="ARBA00048679"/>
    </source>
</evidence>
<evidence type="ECO:0000256" key="11">
    <source>
        <dbReference type="ARBA" id="ARBA00022741"/>
    </source>
</evidence>
<evidence type="ECO:0000313" key="25">
    <source>
        <dbReference type="EMBL" id="URD75353.1"/>
    </source>
</evidence>
<feature type="domain" description="Protein kinase" evidence="24">
    <location>
        <begin position="550"/>
        <end position="818"/>
    </location>
</feature>
<dbReference type="GO" id="GO:0046872">
    <property type="term" value="F:metal ion binding"/>
    <property type="evidence" value="ECO:0007669"/>
    <property type="project" value="UniProtKB-KW"/>
</dbReference>
<dbReference type="SMART" id="SM00220">
    <property type="entry name" value="S_TKc"/>
    <property type="match status" value="1"/>
</dbReference>
<sequence>MEMEGRGYSDLLRNSSEEMILKSLMDNPIGSSAPTMEMPGFRNTPQTFRGDSEELFNSWLMNGEARMKLELVPIASIPGFNSPNGVHCTWQLSRKMSTEITTFANQQNGTVQRQNTEDKSFNVLDDQSSDVECSIRRRYAAMQNSQMQAIAEAQNNIMVAGVEEGRQQLTSDLCNISMGETASQLQAFMSPSNSATSPFDTPLATADMVSSVVSMLKDALETKKLGRQVDGATLEGSSYGLLNVQPEGNRICNQDATNQVLWPPNTFDFVSSVHEQNSRNSNFEKPLELNMDGFVTPANQFRTATISQEPSQSGSSTAVPTLSTGFEVCDDLSNSTQTISVCESSKKHTGNGNLNHKTKENKEKMLQSNFKDDKKKGNPVLMGSVSSGFSEDKGDSTKKRRVERSRKMAEAKERNLAPMLPSDMQSVLKRCETLEKEVRSLKLNLSFMNRDSCHNSRKDSEQTKQIDELQKENEDLKDEKRRLVEEIERIYPESGSWGGTLIIKWVHEGYRETGSENIVQFAEVSFLLALLILHTVPAVGFSLFQFHWRYMVIKEVGDGTFGTVWRAINKQSGEVVAIKQMKRKYYSWEECLNLREVKCLRRLNHPNIIKLKEVIRENDVLYLVFEYMECNLYQLMKDRNKPFTEDEIRDWCFQIFRALAYMHHRGYFHRDLKPENLLVTKNVLKIADFGLAREVSSKPPFTEYVSTRWYRAPEILLQSSVYDSAADMWAMGAIMAELFTLRPLFPGSSEADEIYKICSVIGPPNQNSWAQGMQLADAMKFQFPQLASVSLSLLIPSASRDAIDLISVSYILDESALLSGYGFEKQGLLEVGMRGALASDTARRNSVGVLSNTRPVYNFSSTSLNESFRMTGIQRRLEQLGHQEYQKERLARNEVKPCVRQPTTRDFTGLPGRDSQRTSNVVEKLAHLTLSSNRGSDICGKLPQLKPQLGRQPPPAMKAGAWHGHSAFPGRPHDIPSARGYYTRKVAG</sequence>
<keyword evidence="11 22" id="KW-0547">Nucleotide-binding</keyword>
<gene>
    <name evidence="25" type="ORF">MUK42_09835</name>
</gene>
<dbReference type="FunFam" id="3.30.200.20:FF:000071">
    <property type="entry name" value="serine/threonine-protein kinase MAK isoform X1"/>
    <property type="match status" value="1"/>
</dbReference>
<dbReference type="OrthoDB" id="1737017at2759"/>
<reference evidence="25" key="1">
    <citation type="submission" date="2022-05" db="EMBL/GenBank/DDBJ databases">
        <title>The Musa troglodytarum L. genome provides insights into the mechanism of non-climacteric behaviour and enrichment of carotenoids.</title>
        <authorList>
            <person name="Wang J."/>
        </authorList>
    </citation>
    <scope>NUCLEOTIDE SEQUENCE</scope>
    <source>
        <tissue evidence="25">Leaf</tissue>
    </source>
</reference>
<dbReference type="InterPro" id="IPR011009">
    <property type="entry name" value="Kinase-like_dom_sf"/>
</dbReference>
<keyword evidence="15" id="KW-0206">Cytoskeleton</keyword>
<dbReference type="PANTHER" id="PTHR36890:SF1">
    <property type="entry name" value="PROTEIN CYCLOPS"/>
    <property type="match status" value="1"/>
</dbReference>
<dbReference type="Gene3D" id="1.10.510.10">
    <property type="entry name" value="Transferase(Phosphotransferase) domain 1"/>
    <property type="match status" value="1"/>
</dbReference>
<keyword evidence="7" id="KW-0723">Serine/threonine-protein kinase</keyword>
<keyword evidence="16" id="KW-0539">Nucleus</keyword>
<dbReference type="GO" id="GO:0036377">
    <property type="term" value="P:arbuscular mycorrhizal association"/>
    <property type="evidence" value="ECO:0007669"/>
    <property type="project" value="InterPro"/>
</dbReference>
<organism evidence="25 26">
    <name type="scientific">Musa troglodytarum</name>
    <name type="common">fe'i banana</name>
    <dbReference type="NCBI Taxonomy" id="320322"/>
    <lineage>
        <taxon>Eukaryota</taxon>
        <taxon>Viridiplantae</taxon>
        <taxon>Streptophyta</taxon>
        <taxon>Embryophyta</taxon>
        <taxon>Tracheophyta</taxon>
        <taxon>Spermatophyta</taxon>
        <taxon>Magnoliopsida</taxon>
        <taxon>Liliopsida</taxon>
        <taxon>Zingiberales</taxon>
        <taxon>Musaceae</taxon>
        <taxon>Musa</taxon>
    </lineage>
</organism>
<dbReference type="PROSITE" id="PS50011">
    <property type="entry name" value="PROTEIN_KINASE_DOM"/>
    <property type="match status" value="1"/>
</dbReference>
<evidence type="ECO:0000256" key="2">
    <source>
        <dbReference type="ARBA" id="ARBA00004123"/>
    </source>
</evidence>
<dbReference type="AlphaFoldDB" id="A0A9E7EEA1"/>
<dbReference type="InterPro" id="IPR000719">
    <property type="entry name" value="Prot_kinase_dom"/>
</dbReference>
<evidence type="ECO:0000256" key="7">
    <source>
        <dbReference type="ARBA" id="ARBA00022527"/>
    </source>
</evidence>
<evidence type="ECO:0000256" key="17">
    <source>
        <dbReference type="ARBA" id="ARBA00023273"/>
    </source>
</evidence>
<evidence type="ECO:0000256" key="23">
    <source>
        <dbReference type="SAM" id="MobiDB-lite"/>
    </source>
</evidence>
<evidence type="ECO:0000256" key="14">
    <source>
        <dbReference type="ARBA" id="ARBA00022842"/>
    </source>
</evidence>
<keyword evidence="13 22" id="KW-0067">ATP-binding</keyword>
<comment type="catalytic activity">
    <reaction evidence="19">
        <text>L-threonyl-[protein] + ATP = O-phospho-L-threonyl-[protein] + ADP + H(+)</text>
        <dbReference type="Rhea" id="RHEA:46608"/>
        <dbReference type="Rhea" id="RHEA-COMP:11060"/>
        <dbReference type="Rhea" id="RHEA-COMP:11605"/>
        <dbReference type="ChEBI" id="CHEBI:15378"/>
        <dbReference type="ChEBI" id="CHEBI:30013"/>
        <dbReference type="ChEBI" id="CHEBI:30616"/>
        <dbReference type="ChEBI" id="CHEBI:61977"/>
        <dbReference type="ChEBI" id="CHEBI:456216"/>
        <dbReference type="EC" id="2.7.11.1"/>
    </reaction>
</comment>
<evidence type="ECO:0000256" key="16">
    <source>
        <dbReference type="ARBA" id="ARBA00023242"/>
    </source>
</evidence>
<proteinExistence type="inferred from homology"/>
<feature type="region of interest" description="Disordered" evidence="23">
    <location>
        <begin position="950"/>
        <end position="977"/>
    </location>
</feature>
<evidence type="ECO:0000256" key="20">
    <source>
        <dbReference type="ARBA" id="ARBA00048367"/>
    </source>
</evidence>
<keyword evidence="10" id="KW-0479">Metal-binding</keyword>
<accession>A0A9E7EEA1</accession>
<dbReference type="FunFam" id="1.10.510.10:FF:000104">
    <property type="entry name" value="serine/threonine-protein kinase MAK isoform X1"/>
    <property type="match status" value="1"/>
</dbReference>
<dbReference type="InterPro" id="IPR040036">
    <property type="entry name" value="CYCLOPS"/>
</dbReference>
<protein>
    <recommendedName>
        <fullName evidence="24">Protein kinase domain-containing protein</fullName>
    </recommendedName>
</protein>
<dbReference type="CDD" id="cd07830">
    <property type="entry name" value="STKc_MAK_like"/>
    <property type="match status" value="1"/>
</dbReference>